<dbReference type="NCBIfam" id="NF041000">
    <property type="entry name" value="ATPase_ComGA"/>
    <property type="match status" value="1"/>
</dbReference>
<organism evidence="5 6">
    <name type="scientific">Lysinibacillus alkalisoli</name>
    <dbReference type="NCBI Taxonomy" id="1911548"/>
    <lineage>
        <taxon>Bacteria</taxon>
        <taxon>Bacillati</taxon>
        <taxon>Bacillota</taxon>
        <taxon>Bacilli</taxon>
        <taxon>Bacillales</taxon>
        <taxon>Bacillaceae</taxon>
        <taxon>Lysinibacillus</taxon>
    </lineage>
</organism>
<dbReference type="GO" id="GO:0005886">
    <property type="term" value="C:plasma membrane"/>
    <property type="evidence" value="ECO:0007669"/>
    <property type="project" value="TreeGrafter"/>
</dbReference>
<sequence>MAAILSITEKRCEEILSQALTFGASDIQIVPNHEQYEIYFKRFNERIFVQHLIADFAERIISYFKFQSSLDISEKRKPQSGAFHKTLYQQIFAFRISTLPSIFMRESLMIRILPQQQATTLQQLSYFPHMAKFLQQLTQYEQGLILFTGVTGSGKTTSLYSLIQYCATDLHQNVISLEDPVEYQQSSILQIQVNERAGVTYASGLRAILRHSPDVIMLGEVRDDQTAHVAVDAALTGHLIFTTVHAKNTVGCLYRLMAMGVRFEDLRQSIVAVVAQQLVTIEGERTAIFEVLYGEELEQAFLAIQKREAYQIPYDQSLEAQRSLVNQEHQYDR</sequence>
<evidence type="ECO:0000256" key="1">
    <source>
        <dbReference type="ARBA" id="ARBA00006611"/>
    </source>
</evidence>
<evidence type="ECO:0000256" key="2">
    <source>
        <dbReference type="ARBA" id="ARBA00022741"/>
    </source>
</evidence>
<dbReference type="GO" id="GO:0016887">
    <property type="term" value="F:ATP hydrolysis activity"/>
    <property type="evidence" value="ECO:0007669"/>
    <property type="project" value="TreeGrafter"/>
</dbReference>
<keyword evidence="2" id="KW-0547">Nucleotide-binding</keyword>
<name>A0A917LFE8_9BACI</name>
<comment type="similarity">
    <text evidence="1">Belongs to the GSP E family.</text>
</comment>
<keyword evidence="6" id="KW-1185">Reference proteome</keyword>
<comment type="caution">
    <text evidence="5">The sequence shown here is derived from an EMBL/GenBank/DDBJ whole genome shotgun (WGS) entry which is preliminary data.</text>
</comment>
<dbReference type="Pfam" id="PF00437">
    <property type="entry name" value="T2SSE"/>
    <property type="match status" value="1"/>
</dbReference>
<evidence type="ECO:0000256" key="3">
    <source>
        <dbReference type="ARBA" id="ARBA00022840"/>
    </source>
</evidence>
<dbReference type="PROSITE" id="PS00662">
    <property type="entry name" value="T2SP_E"/>
    <property type="match status" value="1"/>
</dbReference>
<dbReference type="InterPro" id="IPR027417">
    <property type="entry name" value="P-loop_NTPase"/>
</dbReference>
<dbReference type="PANTHER" id="PTHR30258:SF2">
    <property type="entry name" value="COMG OPERON PROTEIN 1"/>
    <property type="match status" value="1"/>
</dbReference>
<evidence type="ECO:0000313" key="5">
    <source>
        <dbReference type="EMBL" id="GGG17981.1"/>
    </source>
</evidence>
<reference evidence="5" key="2">
    <citation type="submission" date="2020-09" db="EMBL/GenBank/DDBJ databases">
        <authorList>
            <person name="Sun Q."/>
            <person name="Zhou Y."/>
        </authorList>
    </citation>
    <scope>NUCLEOTIDE SEQUENCE</scope>
    <source>
        <strain evidence="5">CGMCC 1.15760</strain>
    </source>
</reference>
<dbReference type="InterPro" id="IPR001482">
    <property type="entry name" value="T2SS/T4SS_dom"/>
</dbReference>
<gene>
    <name evidence="5" type="primary">comGA</name>
    <name evidence="5" type="ORF">GCM10007425_10510</name>
</gene>
<evidence type="ECO:0000259" key="4">
    <source>
        <dbReference type="PROSITE" id="PS00662"/>
    </source>
</evidence>
<protein>
    <submittedName>
        <fullName evidence="5">ComG operon protein 1</fullName>
    </submittedName>
</protein>
<reference evidence="5" key="1">
    <citation type="journal article" date="2014" name="Int. J. Syst. Evol. Microbiol.">
        <title>Complete genome sequence of Corynebacterium casei LMG S-19264T (=DSM 44701T), isolated from a smear-ripened cheese.</title>
        <authorList>
            <consortium name="US DOE Joint Genome Institute (JGI-PGF)"/>
            <person name="Walter F."/>
            <person name="Albersmeier A."/>
            <person name="Kalinowski J."/>
            <person name="Ruckert C."/>
        </authorList>
    </citation>
    <scope>NUCLEOTIDE SEQUENCE</scope>
    <source>
        <strain evidence="5">CGMCC 1.15760</strain>
    </source>
</reference>
<proteinExistence type="inferred from homology"/>
<dbReference type="PANTHER" id="PTHR30258">
    <property type="entry name" value="TYPE II SECRETION SYSTEM PROTEIN GSPE-RELATED"/>
    <property type="match status" value="1"/>
</dbReference>
<dbReference type="AlphaFoldDB" id="A0A917LFE8"/>
<dbReference type="InterPro" id="IPR047667">
    <property type="entry name" value="ATPase_ComGA"/>
</dbReference>
<dbReference type="EMBL" id="BMJT01000003">
    <property type="protein sequence ID" value="GGG17981.1"/>
    <property type="molecule type" value="Genomic_DNA"/>
</dbReference>
<dbReference type="RefSeq" id="WP_188613979.1">
    <property type="nucleotide sequence ID" value="NZ_BMJT01000003.1"/>
</dbReference>
<dbReference type="GO" id="GO:0005524">
    <property type="term" value="F:ATP binding"/>
    <property type="evidence" value="ECO:0007669"/>
    <property type="project" value="UniProtKB-KW"/>
</dbReference>
<dbReference type="Gene3D" id="3.30.450.90">
    <property type="match status" value="1"/>
</dbReference>
<dbReference type="SUPFAM" id="SSF52540">
    <property type="entry name" value="P-loop containing nucleoside triphosphate hydrolases"/>
    <property type="match status" value="1"/>
</dbReference>
<evidence type="ECO:0000313" key="6">
    <source>
        <dbReference type="Proteomes" id="UP000616608"/>
    </source>
</evidence>
<keyword evidence="3" id="KW-0067">ATP-binding</keyword>
<feature type="domain" description="Bacterial type II secretion system protein E" evidence="4">
    <location>
        <begin position="209"/>
        <end position="223"/>
    </location>
</feature>
<accession>A0A917LFE8</accession>
<dbReference type="CDD" id="cd01129">
    <property type="entry name" value="PulE-GspE-like"/>
    <property type="match status" value="1"/>
</dbReference>
<dbReference type="Gene3D" id="3.40.50.300">
    <property type="entry name" value="P-loop containing nucleotide triphosphate hydrolases"/>
    <property type="match status" value="1"/>
</dbReference>
<dbReference type="Proteomes" id="UP000616608">
    <property type="component" value="Unassembled WGS sequence"/>
</dbReference>